<dbReference type="AlphaFoldDB" id="A0A239BVB2"/>
<gene>
    <name evidence="2" type="ORF">SAMN04488503_2822</name>
</gene>
<proteinExistence type="predicted"/>
<evidence type="ECO:0000313" key="3">
    <source>
        <dbReference type="Proteomes" id="UP000198324"/>
    </source>
</evidence>
<dbReference type="GO" id="GO:0032259">
    <property type="term" value="P:methylation"/>
    <property type="evidence" value="ECO:0007669"/>
    <property type="project" value="UniProtKB-KW"/>
</dbReference>
<dbReference type="EMBL" id="FZOC01000006">
    <property type="protein sequence ID" value="SNS11850.1"/>
    <property type="molecule type" value="Genomic_DNA"/>
</dbReference>
<organism evidence="2 3">
    <name type="scientific">Humidesulfovibrio mexicanus</name>
    <dbReference type="NCBI Taxonomy" id="147047"/>
    <lineage>
        <taxon>Bacteria</taxon>
        <taxon>Pseudomonadati</taxon>
        <taxon>Thermodesulfobacteriota</taxon>
        <taxon>Desulfovibrionia</taxon>
        <taxon>Desulfovibrionales</taxon>
        <taxon>Desulfovibrionaceae</taxon>
        <taxon>Humidesulfovibrio</taxon>
    </lineage>
</organism>
<dbReference type="Pfam" id="PF08241">
    <property type="entry name" value="Methyltransf_11"/>
    <property type="match status" value="1"/>
</dbReference>
<dbReference type="GO" id="GO:0008757">
    <property type="term" value="F:S-adenosylmethionine-dependent methyltransferase activity"/>
    <property type="evidence" value="ECO:0007669"/>
    <property type="project" value="InterPro"/>
</dbReference>
<feature type="domain" description="Methyltransferase type 11" evidence="1">
    <location>
        <begin position="28"/>
        <end position="79"/>
    </location>
</feature>
<dbReference type="RefSeq" id="WP_143337388.1">
    <property type="nucleotide sequence ID" value="NZ_FZOC01000006.1"/>
</dbReference>
<reference evidence="2 3" key="1">
    <citation type="submission" date="2017-06" db="EMBL/GenBank/DDBJ databases">
        <authorList>
            <person name="Kim H.J."/>
            <person name="Triplett B.A."/>
        </authorList>
    </citation>
    <scope>NUCLEOTIDE SEQUENCE [LARGE SCALE GENOMIC DNA]</scope>
    <source>
        <strain evidence="2 3">DSM 13116</strain>
    </source>
</reference>
<dbReference type="Gene3D" id="3.40.50.150">
    <property type="entry name" value="Vaccinia Virus protein VP39"/>
    <property type="match status" value="1"/>
</dbReference>
<name>A0A239BVB2_9BACT</name>
<dbReference type="OrthoDB" id="9790710at2"/>
<accession>A0A239BVB2</accession>
<dbReference type="InterPro" id="IPR013216">
    <property type="entry name" value="Methyltransf_11"/>
</dbReference>
<keyword evidence="2" id="KW-0808">Transferase</keyword>
<keyword evidence="3" id="KW-1185">Reference proteome</keyword>
<sequence length="255" mass="28122">MRRMLNLGCGGRFHPDWVNVDFRACAPEVMACDLSRGLPFPDASFDVAYHSHLLEHFPRAQAGGFLRECLRVLKPGGVLRCAVPDFEAMARQYLAQLEGALAGDEGSRERYQWIMLEMLDQMVRERSGGEMLDYWKQDPMPAQEYVFARVGAEARQARAALRAAGKLRPAGAAAPAPARPDPAAIGAFRSSGEVHHWLYDRHSLAQALLAAGFVQPRPCRADESAIPGFNAYLLDIEADGGVRKPDSLFMEAVKP</sequence>
<protein>
    <submittedName>
        <fullName evidence="2">Predicted SAM-depedendent methyltransferase</fullName>
    </submittedName>
</protein>
<dbReference type="SUPFAM" id="SSF53335">
    <property type="entry name" value="S-adenosyl-L-methionine-dependent methyltransferases"/>
    <property type="match status" value="1"/>
</dbReference>
<evidence type="ECO:0000259" key="1">
    <source>
        <dbReference type="Pfam" id="PF08241"/>
    </source>
</evidence>
<dbReference type="CDD" id="cd02440">
    <property type="entry name" value="AdoMet_MTases"/>
    <property type="match status" value="1"/>
</dbReference>
<keyword evidence="2" id="KW-0489">Methyltransferase</keyword>
<dbReference type="Proteomes" id="UP000198324">
    <property type="component" value="Unassembled WGS sequence"/>
</dbReference>
<evidence type="ECO:0000313" key="2">
    <source>
        <dbReference type="EMBL" id="SNS11850.1"/>
    </source>
</evidence>
<dbReference type="InterPro" id="IPR029063">
    <property type="entry name" value="SAM-dependent_MTases_sf"/>
</dbReference>